<feature type="transmembrane region" description="Helical" evidence="1">
    <location>
        <begin position="70"/>
        <end position="90"/>
    </location>
</feature>
<keyword evidence="3" id="KW-1185">Reference proteome</keyword>
<evidence type="ECO:0000313" key="3">
    <source>
        <dbReference type="Proteomes" id="UP000460257"/>
    </source>
</evidence>
<protein>
    <recommendedName>
        <fullName evidence="4">Lipoprotein</fullName>
    </recommendedName>
</protein>
<feature type="transmembrane region" description="Helical" evidence="1">
    <location>
        <begin position="41"/>
        <end position="58"/>
    </location>
</feature>
<comment type="caution">
    <text evidence="2">The sequence shown here is derived from an EMBL/GenBank/DDBJ whole genome shotgun (WGS) entry which is preliminary data.</text>
</comment>
<name>A0A6N7IX43_9FIRM</name>
<keyword evidence="1" id="KW-1133">Transmembrane helix</keyword>
<reference evidence="2" key="1">
    <citation type="journal article" date="2020" name="Appl. Environ. Microbiol.">
        <title>Medium-Chain Fatty Acid Synthesis by 'Candidatus Weimeria bifida' gen. nov., sp. nov., and 'Candidatus Pseudoramibacter fermentans' sp. nov.</title>
        <authorList>
            <person name="Scarborough M.J."/>
            <person name="Myers K.S."/>
            <person name="Donohue T.J."/>
            <person name="Noguera D.R."/>
        </authorList>
    </citation>
    <scope>NUCLEOTIDE SEQUENCE</scope>
    <source>
        <strain evidence="2">LCO1.1</strain>
    </source>
</reference>
<gene>
    <name evidence="2" type="ORF">FRC54_02575</name>
</gene>
<keyword evidence="1" id="KW-0812">Transmembrane</keyword>
<proteinExistence type="predicted"/>
<sequence>MKIWKLISGILSIILFAVVMFQSCAAGVVDAIDAKGGTSGGVGIIVGILMLAGGILSICVRNQEGKGGDIALIVIFLLAAMIGLAAHGIYTDLIAWGIWCLINAILALVDIIIKSRKRKA</sequence>
<keyword evidence="1" id="KW-0472">Membrane</keyword>
<dbReference type="PROSITE" id="PS51257">
    <property type="entry name" value="PROKAR_LIPOPROTEIN"/>
    <property type="match status" value="1"/>
</dbReference>
<dbReference type="AlphaFoldDB" id="A0A6N7IX43"/>
<evidence type="ECO:0000256" key="1">
    <source>
        <dbReference type="SAM" id="Phobius"/>
    </source>
</evidence>
<evidence type="ECO:0000313" key="2">
    <source>
        <dbReference type="EMBL" id="MQN00863.1"/>
    </source>
</evidence>
<dbReference type="EMBL" id="VOGC01000002">
    <property type="protein sequence ID" value="MQN00863.1"/>
    <property type="molecule type" value="Genomic_DNA"/>
</dbReference>
<evidence type="ECO:0008006" key="4">
    <source>
        <dbReference type="Google" id="ProtNLM"/>
    </source>
</evidence>
<dbReference type="Proteomes" id="UP000460257">
    <property type="component" value="Unassembled WGS sequence"/>
</dbReference>
<feature type="transmembrane region" description="Helical" evidence="1">
    <location>
        <begin position="96"/>
        <end position="113"/>
    </location>
</feature>
<organism evidence="2 3">
    <name type="scientific">Candidatus Weimeria bifida</name>
    <dbReference type="NCBI Taxonomy" id="2599074"/>
    <lineage>
        <taxon>Bacteria</taxon>
        <taxon>Bacillati</taxon>
        <taxon>Bacillota</taxon>
        <taxon>Clostridia</taxon>
        <taxon>Lachnospirales</taxon>
        <taxon>Lachnospiraceae</taxon>
        <taxon>Candidatus Weimeria</taxon>
    </lineage>
</organism>
<accession>A0A6N7IX43</accession>